<dbReference type="EMBL" id="CP001666">
    <property type="protein sequence ID" value="ADK14907.1"/>
    <property type="molecule type" value="Genomic_DNA"/>
</dbReference>
<dbReference type="InterPro" id="IPR004761">
    <property type="entry name" value="Spore_GerAB"/>
</dbReference>
<dbReference type="EMBL" id="LITS01000007">
    <property type="protein sequence ID" value="OAA87902.1"/>
    <property type="molecule type" value="Genomic_DNA"/>
</dbReference>
<feature type="transmembrane region" description="Helical" evidence="8">
    <location>
        <begin position="220"/>
        <end position="241"/>
    </location>
</feature>
<feature type="transmembrane region" description="Helical" evidence="8">
    <location>
        <begin position="301"/>
        <end position="321"/>
    </location>
</feature>
<dbReference type="PATRIC" id="fig|748727.19.peg.3450"/>
<evidence type="ECO:0000256" key="8">
    <source>
        <dbReference type="SAM" id="Phobius"/>
    </source>
</evidence>
<reference evidence="9" key="1">
    <citation type="submission" date="2009-07" db="EMBL/GenBank/DDBJ databases">
        <authorList>
            <person name="Koepke M."/>
            <person name="Hujer S."/>
            <person name="Held C."/>
            <person name="Wiezer A."/>
            <person name="Liesegang H."/>
            <person name="Ehrenreich A."/>
            <person name="Gottschalk G."/>
            <person name="Duerre P."/>
        </authorList>
    </citation>
    <scope>NUCLEOTIDE SEQUENCE</scope>
    <source>
        <strain evidence="9">DSM 13528</strain>
    </source>
</reference>
<dbReference type="eggNOG" id="COG0814">
    <property type="taxonomic scope" value="Bacteria"/>
</dbReference>
<evidence type="ECO:0000256" key="1">
    <source>
        <dbReference type="ARBA" id="ARBA00004141"/>
    </source>
</evidence>
<feature type="transmembrane region" description="Helical" evidence="8">
    <location>
        <begin position="12"/>
        <end position="30"/>
    </location>
</feature>
<dbReference type="AlphaFoldDB" id="D8GI45"/>
<dbReference type="PANTHER" id="PTHR34975">
    <property type="entry name" value="SPORE GERMINATION PROTEIN A2"/>
    <property type="match status" value="1"/>
</dbReference>
<dbReference type="NCBIfam" id="TIGR00912">
    <property type="entry name" value="2A0309"/>
    <property type="match status" value="1"/>
</dbReference>
<dbReference type="PANTHER" id="PTHR34975:SF2">
    <property type="entry name" value="SPORE GERMINATION PROTEIN A2"/>
    <property type="match status" value="1"/>
</dbReference>
<keyword evidence="6 8" id="KW-1133">Transmembrane helix</keyword>
<reference evidence="10 12" key="3">
    <citation type="journal article" date="2016" name="Biotechnol. Bioeng.">
        <title>Traits of selected Clostridium strains for syngas fermentation to ethanol.</title>
        <authorList>
            <person name="Martin M.E."/>
            <person name="Richter H."/>
            <person name="Saha S."/>
            <person name="Angenent L.T."/>
        </authorList>
    </citation>
    <scope>NUCLEOTIDE SEQUENCE [LARGE SCALE GENOMIC DNA]</scope>
    <source>
        <strain evidence="10 12">PETC</strain>
    </source>
</reference>
<dbReference type="OrthoDB" id="1931502at2"/>
<dbReference type="KEGG" id="clj:CLJU_c18450"/>
<name>D8GI45_CLOLD</name>
<protein>
    <submittedName>
        <fullName evidence="9">Predicted spore germination protein</fullName>
    </submittedName>
    <submittedName>
        <fullName evidence="10">Spore germination protein YndE</fullName>
    </submittedName>
</protein>
<reference evidence="9 11" key="2">
    <citation type="journal article" date="2010" name="Proc. Natl. Acad. Sci. U.S.A.">
        <title>Clostridium ljungdahlii represents a microbial production platform based on syngas.</title>
        <authorList>
            <person name="Kopke M."/>
            <person name="Held C."/>
            <person name="Hujer S."/>
            <person name="Liesegang H."/>
            <person name="Wiezer A."/>
            <person name="Wollherr A."/>
            <person name="Ehrenreich A."/>
            <person name="Liebl W."/>
            <person name="Gottschalk G."/>
            <person name="Durre P."/>
        </authorList>
    </citation>
    <scope>NUCLEOTIDE SEQUENCE [LARGE SCALE GENOMIC DNA]</scope>
    <source>
        <strain evidence="11">ATCC 55383 / DSM 13528 / PETC</strain>
        <strain evidence="9">DSM 13528</strain>
    </source>
</reference>
<accession>D8GI45</accession>
<evidence type="ECO:0000313" key="11">
    <source>
        <dbReference type="Proteomes" id="UP000001656"/>
    </source>
</evidence>
<feature type="transmembrane region" description="Helical" evidence="8">
    <location>
        <begin position="269"/>
        <end position="289"/>
    </location>
</feature>
<dbReference type="RefSeq" id="WP_013238499.1">
    <property type="nucleotide sequence ID" value="NC_014328.1"/>
</dbReference>
<evidence type="ECO:0000256" key="4">
    <source>
        <dbReference type="ARBA" id="ARBA00022544"/>
    </source>
</evidence>
<feature type="transmembrane region" description="Helical" evidence="8">
    <location>
        <begin position="42"/>
        <end position="62"/>
    </location>
</feature>
<evidence type="ECO:0000256" key="2">
    <source>
        <dbReference type="ARBA" id="ARBA00007998"/>
    </source>
</evidence>
<evidence type="ECO:0000256" key="6">
    <source>
        <dbReference type="ARBA" id="ARBA00022989"/>
    </source>
</evidence>
<sequence length="364" mass="41569">MNKTQNTFITSSEFTLFLLSSFIGIGILYLPNSVIKDARQDGWIGCIIGAVYPLYILILSNYTCNKFPNDDVFGLSKKSLGKILGSILNFIFITFFIFVTSTELAGLANAFKVYATPFLKNYQIFLSILTVTAYTAYKGIKPLGRLCKITFYLTLILLLLPVATLKYGSYLNLMPVLGSGFKNILISSKETTFFYCGAEITFFIYPFLENKKKLLKYGLISTVITMSVYTWFVFLAIYYLGIEISPKYLWPILTLADSINIPIINSFRYIFVSLWALVVLRCISIYYFSSCYGMNRLINEISPQTFTLILYPIVLFLSSLYGPPTKRRNYTDMVMSFYLIYNLIYISLIVILITFKKGGSFEKK</sequence>
<feature type="transmembrane region" description="Helical" evidence="8">
    <location>
        <begin position="191"/>
        <end position="208"/>
    </location>
</feature>
<evidence type="ECO:0000256" key="5">
    <source>
        <dbReference type="ARBA" id="ARBA00022692"/>
    </source>
</evidence>
<dbReference type="Proteomes" id="UP000001656">
    <property type="component" value="Chromosome"/>
</dbReference>
<feature type="transmembrane region" description="Helical" evidence="8">
    <location>
        <begin position="149"/>
        <end position="171"/>
    </location>
</feature>
<organism evidence="9 11">
    <name type="scientific">Clostridium ljungdahlii (strain ATCC 55383 / DSM 13528 / PETC)</name>
    <dbReference type="NCBI Taxonomy" id="748727"/>
    <lineage>
        <taxon>Bacteria</taxon>
        <taxon>Bacillati</taxon>
        <taxon>Bacillota</taxon>
        <taxon>Clostridia</taxon>
        <taxon>Eubacteriales</taxon>
        <taxon>Clostridiaceae</taxon>
        <taxon>Clostridium</taxon>
    </lineage>
</organism>
<keyword evidence="7 8" id="KW-0472">Membrane</keyword>
<proteinExistence type="inferred from homology"/>
<evidence type="ECO:0000313" key="12">
    <source>
        <dbReference type="Proteomes" id="UP000077020"/>
    </source>
</evidence>
<keyword evidence="4" id="KW-0309">Germination</keyword>
<evidence type="ECO:0000313" key="10">
    <source>
        <dbReference type="EMBL" id="OAA87902.1"/>
    </source>
</evidence>
<dbReference type="Pfam" id="PF03845">
    <property type="entry name" value="Spore_permease"/>
    <property type="match status" value="1"/>
</dbReference>
<evidence type="ECO:0000313" key="9">
    <source>
        <dbReference type="EMBL" id="ADK14907.1"/>
    </source>
</evidence>
<comment type="similarity">
    <text evidence="2">Belongs to the amino acid-polyamine-organocation (APC) superfamily. Spore germination protein (SGP) (TC 2.A.3.9) family.</text>
</comment>
<keyword evidence="3" id="KW-0813">Transport</keyword>
<keyword evidence="5 8" id="KW-0812">Transmembrane</keyword>
<feature type="transmembrane region" description="Helical" evidence="8">
    <location>
        <begin position="121"/>
        <end position="137"/>
    </location>
</feature>
<dbReference type="STRING" id="748727.CLJU_c18450"/>
<keyword evidence="12" id="KW-1185">Reference proteome</keyword>
<dbReference type="GO" id="GO:0009847">
    <property type="term" value="P:spore germination"/>
    <property type="evidence" value="ECO:0007669"/>
    <property type="project" value="InterPro"/>
</dbReference>
<gene>
    <name evidence="9" type="primary">gerKB</name>
    <name evidence="10" type="synonym">yndE_7</name>
    <name evidence="9" type="ordered locus">CLJU_c18450</name>
    <name evidence="10" type="ORF">WX45_03386</name>
</gene>
<feature type="transmembrane region" description="Helical" evidence="8">
    <location>
        <begin position="83"/>
        <end position="101"/>
    </location>
</feature>
<dbReference type="GO" id="GO:0016020">
    <property type="term" value="C:membrane"/>
    <property type="evidence" value="ECO:0007669"/>
    <property type="project" value="UniProtKB-SubCell"/>
</dbReference>
<feature type="transmembrane region" description="Helical" evidence="8">
    <location>
        <begin position="333"/>
        <end position="355"/>
    </location>
</feature>
<evidence type="ECO:0000256" key="3">
    <source>
        <dbReference type="ARBA" id="ARBA00022448"/>
    </source>
</evidence>
<dbReference type="Proteomes" id="UP000077020">
    <property type="component" value="Unassembled WGS sequence"/>
</dbReference>
<comment type="subcellular location">
    <subcellularLocation>
        <location evidence="1">Membrane</location>
        <topology evidence="1">Multi-pass membrane protein</topology>
    </subcellularLocation>
</comment>
<dbReference type="HOGENOM" id="CLU_047547_0_3_9"/>
<evidence type="ECO:0000256" key="7">
    <source>
        <dbReference type="ARBA" id="ARBA00023136"/>
    </source>
</evidence>